<feature type="compositionally biased region" description="Low complexity" evidence="1">
    <location>
        <begin position="156"/>
        <end position="166"/>
    </location>
</feature>
<feature type="compositionally biased region" description="Basic and acidic residues" evidence="1">
    <location>
        <begin position="86"/>
        <end position="104"/>
    </location>
</feature>
<dbReference type="EMBL" id="CM000913">
    <property type="protein sequence ID" value="EFG08437.1"/>
    <property type="molecule type" value="Genomic_DNA"/>
</dbReference>
<keyword evidence="3" id="KW-1185">Reference proteome</keyword>
<reference evidence="2 3" key="1">
    <citation type="journal article" date="2010" name="Genome Biol. Evol.">
        <title>The sequence of a 1.8-mb bacterial linear plasmid reveals a rich evolutionary reservoir of secondary metabolic pathways.</title>
        <authorList>
            <person name="Medema M.H."/>
            <person name="Trefzer A."/>
            <person name="Kovalchuk A."/>
            <person name="van den Berg M."/>
            <person name="Mueller U."/>
            <person name="Heijne W."/>
            <person name="Wu L."/>
            <person name="Alam M.T."/>
            <person name="Ronning C.M."/>
            <person name="Nierman W.C."/>
            <person name="Bovenberg R.A.L."/>
            <person name="Breitling R."/>
            <person name="Takano E."/>
        </authorList>
    </citation>
    <scope>NUCLEOTIDE SEQUENCE [LARGE SCALE GENOMIC DNA]</scope>
    <source>
        <strain evidence="3">ATCC 27064 / DSM 738 / JCM 4710 / NBRC 13307 / NCIMB 12785 / NRRL 3585 / VKM Ac-602</strain>
    </source>
</reference>
<feature type="region of interest" description="Disordered" evidence="1">
    <location>
        <begin position="45"/>
        <end position="191"/>
    </location>
</feature>
<dbReference type="AlphaFoldDB" id="E2Q018"/>
<feature type="compositionally biased region" description="Pro residues" evidence="1">
    <location>
        <begin position="51"/>
        <end position="60"/>
    </location>
</feature>
<evidence type="ECO:0000313" key="3">
    <source>
        <dbReference type="Proteomes" id="UP000002357"/>
    </source>
</evidence>
<gene>
    <name evidence="2" type="ORF">SCLAV_3366</name>
</gene>
<dbReference type="Proteomes" id="UP000002357">
    <property type="component" value="Chromosome"/>
</dbReference>
<feature type="compositionally biased region" description="Gly residues" evidence="1">
    <location>
        <begin position="145"/>
        <end position="155"/>
    </location>
</feature>
<evidence type="ECO:0000313" key="2">
    <source>
        <dbReference type="EMBL" id="EFG08437.1"/>
    </source>
</evidence>
<name>E2Q018_STRCL</name>
<protein>
    <submittedName>
        <fullName evidence="2">Uncharacterized protein</fullName>
    </submittedName>
</protein>
<organism evidence="2 3">
    <name type="scientific">Streptomyces clavuligerus</name>
    <dbReference type="NCBI Taxonomy" id="1901"/>
    <lineage>
        <taxon>Bacteria</taxon>
        <taxon>Bacillati</taxon>
        <taxon>Actinomycetota</taxon>
        <taxon>Actinomycetes</taxon>
        <taxon>Kitasatosporales</taxon>
        <taxon>Streptomycetaceae</taxon>
        <taxon>Streptomyces</taxon>
    </lineage>
</organism>
<proteinExistence type="predicted"/>
<evidence type="ECO:0000256" key="1">
    <source>
        <dbReference type="SAM" id="MobiDB-lite"/>
    </source>
</evidence>
<accession>E2Q018</accession>
<sequence length="272" mass="27645">MVTPEVGQVVRDAATSAVGRVMGHVGGRVQLRPLRGGREWDALPEDLTPVLPAPPVPPEWSAPVLPERSTPVPSERSAPVPSERSAPARETGDDAHGEPRRDAPDEPFGEPSGHPDTAERNTGPDPGPTGPASRAERDSDPAGPAAGGRPGGGLGELLRAAPVPSGALPPEPLPSGLLPSGLLNGLLPGRADTGPLTSVLAAVRAGRAAAGADDTADGALCPRRMWSRERADRLRRDILSAALARAGATARARADTAGEVPAEARIPATGSG</sequence>
<feature type="compositionally biased region" description="Low complexity" evidence="1">
    <location>
        <begin position="174"/>
        <end position="189"/>
    </location>
</feature>
<feature type="region of interest" description="Disordered" evidence="1">
    <location>
        <begin position="250"/>
        <end position="272"/>
    </location>
</feature>